<protein>
    <submittedName>
        <fullName evidence="6">ArcR family transcription regulator</fullName>
    </submittedName>
</protein>
<gene>
    <name evidence="6" type="ORF">C461_08044</name>
</gene>
<evidence type="ECO:0000256" key="1">
    <source>
        <dbReference type="ARBA" id="ARBA00023015"/>
    </source>
</evidence>
<feature type="domain" description="HTH iclR-type" evidence="4">
    <location>
        <begin position="11"/>
        <end position="70"/>
    </location>
</feature>
<accession>M0PBW8</accession>
<dbReference type="InterPro" id="IPR029016">
    <property type="entry name" value="GAF-like_dom_sf"/>
</dbReference>
<dbReference type="InterPro" id="IPR050707">
    <property type="entry name" value="HTH_MetabolicPath_Reg"/>
</dbReference>
<dbReference type="PATRIC" id="fig|1230454.4.peg.1627"/>
<organism evidence="6 7">
    <name type="scientific">Halorubrum aidingense JCM 13560</name>
    <dbReference type="NCBI Taxonomy" id="1230454"/>
    <lineage>
        <taxon>Archaea</taxon>
        <taxon>Methanobacteriati</taxon>
        <taxon>Methanobacteriota</taxon>
        <taxon>Stenosarchaea group</taxon>
        <taxon>Halobacteria</taxon>
        <taxon>Halobacteriales</taxon>
        <taxon>Haloferacaceae</taxon>
        <taxon>Halorubrum</taxon>
    </lineage>
</organism>
<dbReference type="EMBL" id="AOJI01000022">
    <property type="protein sequence ID" value="EMA67662.1"/>
    <property type="molecule type" value="Genomic_DNA"/>
</dbReference>
<keyword evidence="3" id="KW-0804">Transcription</keyword>
<dbReference type="SMART" id="SM00346">
    <property type="entry name" value="HTH_ICLR"/>
    <property type="match status" value="1"/>
</dbReference>
<evidence type="ECO:0000259" key="5">
    <source>
        <dbReference type="PROSITE" id="PS51078"/>
    </source>
</evidence>
<dbReference type="InterPro" id="IPR014757">
    <property type="entry name" value="Tscrpt_reg_IclR_C"/>
</dbReference>
<keyword evidence="1" id="KW-0805">Transcription regulation</keyword>
<dbReference type="SUPFAM" id="SSF46785">
    <property type="entry name" value="Winged helix' DNA-binding domain"/>
    <property type="match status" value="1"/>
</dbReference>
<dbReference type="GO" id="GO:0003700">
    <property type="term" value="F:DNA-binding transcription factor activity"/>
    <property type="evidence" value="ECO:0007669"/>
    <property type="project" value="TreeGrafter"/>
</dbReference>
<dbReference type="CDD" id="cd00090">
    <property type="entry name" value="HTH_ARSR"/>
    <property type="match status" value="1"/>
</dbReference>
<reference evidence="6 7" key="1">
    <citation type="journal article" date="2014" name="PLoS Genet.">
        <title>Phylogenetically driven sequencing of extremely halophilic archaea reveals strategies for static and dynamic osmo-response.</title>
        <authorList>
            <person name="Becker E.A."/>
            <person name="Seitzer P.M."/>
            <person name="Tritt A."/>
            <person name="Larsen D."/>
            <person name="Krusor M."/>
            <person name="Yao A.I."/>
            <person name="Wu D."/>
            <person name="Madern D."/>
            <person name="Eisen J.A."/>
            <person name="Darling A.E."/>
            <person name="Facciotti M.T."/>
        </authorList>
    </citation>
    <scope>NUCLEOTIDE SEQUENCE [LARGE SCALE GENOMIC DNA]</scope>
    <source>
        <strain evidence="6 7">JCM 13560</strain>
    </source>
</reference>
<dbReference type="PROSITE" id="PS51077">
    <property type="entry name" value="HTH_ICLR"/>
    <property type="match status" value="1"/>
</dbReference>
<keyword evidence="7" id="KW-1185">Reference proteome</keyword>
<dbReference type="InterPro" id="IPR036390">
    <property type="entry name" value="WH_DNA-bd_sf"/>
</dbReference>
<dbReference type="InterPro" id="IPR036388">
    <property type="entry name" value="WH-like_DNA-bd_sf"/>
</dbReference>
<dbReference type="PANTHER" id="PTHR30136:SF35">
    <property type="entry name" value="HTH-TYPE TRANSCRIPTIONAL REGULATOR RV1719"/>
    <property type="match status" value="1"/>
</dbReference>
<dbReference type="PROSITE" id="PS51078">
    <property type="entry name" value="ICLR_ED"/>
    <property type="match status" value="1"/>
</dbReference>
<dbReference type="InterPro" id="IPR005471">
    <property type="entry name" value="Tscrpt_reg_IclR_N"/>
</dbReference>
<feature type="domain" description="IclR-ED" evidence="5">
    <location>
        <begin position="71"/>
        <end position="258"/>
    </location>
</feature>
<dbReference type="Proteomes" id="UP000011575">
    <property type="component" value="Unassembled WGS sequence"/>
</dbReference>
<dbReference type="Gene3D" id="3.30.450.40">
    <property type="match status" value="1"/>
</dbReference>
<dbReference type="Pfam" id="PF01614">
    <property type="entry name" value="IclR_C"/>
    <property type="match status" value="1"/>
</dbReference>
<name>M0PBW8_9EURY</name>
<evidence type="ECO:0000313" key="7">
    <source>
        <dbReference type="Proteomes" id="UP000011575"/>
    </source>
</evidence>
<dbReference type="Gene3D" id="1.10.10.10">
    <property type="entry name" value="Winged helix-like DNA-binding domain superfamily/Winged helix DNA-binding domain"/>
    <property type="match status" value="1"/>
</dbReference>
<dbReference type="RefSeq" id="WP_008000192.1">
    <property type="nucleotide sequence ID" value="NZ_AOJI01000022.1"/>
</dbReference>
<sequence length="266" mass="29075">MTGSGTQPRRLATVARACDIVAALNELGGAGVTELAEHVDISKSSAHAYLNTLREQHLVVRDEGRYRLSLEFLYLGNAVRHREPLFVYGQSVVEDLAADSGEYVHLMCEQHGFERNIYKSAGEHAVGGEYHTTKEQQPDYLHFTASGKAVLAALPEQRVDSIVEEHGLPEKTPNTITDPDELFAELSAIRSQGYAINDEEEVMGIRAVGAPIRDADGEVLGGISISGPTGRFTLDRCHEVFAEKITERANVIEAKLNMSSASESLR</sequence>
<dbReference type="GO" id="GO:0003677">
    <property type="term" value="F:DNA binding"/>
    <property type="evidence" value="ECO:0007669"/>
    <property type="project" value="UniProtKB-KW"/>
</dbReference>
<dbReference type="PANTHER" id="PTHR30136">
    <property type="entry name" value="HELIX-TURN-HELIX TRANSCRIPTIONAL REGULATOR, ICLR FAMILY"/>
    <property type="match status" value="1"/>
</dbReference>
<dbReference type="OrthoDB" id="14763at2157"/>
<dbReference type="GO" id="GO:0045892">
    <property type="term" value="P:negative regulation of DNA-templated transcription"/>
    <property type="evidence" value="ECO:0007669"/>
    <property type="project" value="TreeGrafter"/>
</dbReference>
<keyword evidence="2" id="KW-0238">DNA-binding</keyword>
<dbReference type="AlphaFoldDB" id="M0PBW8"/>
<evidence type="ECO:0000313" key="6">
    <source>
        <dbReference type="EMBL" id="EMA67662.1"/>
    </source>
</evidence>
<dbReference type="Pfam" id="PF09339">
    <property type="entry name" value="HTH_IclR"/>
    <property type="match status" value="1"/>
</dbReference>
<evidence type="ECO:0000256" key="3">
    <source>
        <dbReference type="ARBA" id="ARBA00023163"/>
    </source>
</evidence>
<dbReference type="InterPro" id="IPR011991">
    <property type="entry name" value="ArsR-like_HTH"/>
</dbReference>
<comment type="caution">
    <text evidence="6">The sequence shown here is derived from an EMBL/GenBank/DDBJ whole genome shotgun (WGS) entry which is preliminary data.</text>
</comment>
<evidence type="ECO:0000256" key="2">
    <source>
        <dbReference type="ARBA" id="ARBA00023125"/>
    </source>
</evidence>
<dbReference type="SUPFAM" id="SSF55781">
    <property type="entry name" value="GAF domain-like"/>
    <property type="match status" value="1"/>
</dbReference>
<evidence type="ECO:0000259" key="4">
    <source>
        <dbReference type="PROSITE" id="PS51077"/>
    </source>
</evidence>
<proteinExistence type="predicted"/>